<dbReference type="InterPro" id="IPR014001">
    <property type="entry name" value="Helicase_ATP-bd"/>
</dbReference>
<evidence type="ECO:0000256" key="2">
    <source>
        <dbReference type="ARBA" id="ARBA00022801"/>
    </source>
</evidence>
<proteinExistence type="predicted"/>
<dbReference type="GO" id="GO:0070478">
    <property type="term" value="P:nuclear-transcribed mRNA catabolic process, 3'-5' exonucleolytic nonsense-mediated decay"/>
    <property type="evidence" value="ECO:0000318"/>
    <property type="project" value="GO_Central"/>
</dbReference>
<dbReference type="SMART" id="SM00487">
    <property type="entry name" value="DEXDc"/>
    <property type="match status" value="1"/>
</dbReference>
<keyword evidence="3 7" id="KW-0347">Helicase</keyword>
<name>A2DIP0_TRIV3</name>
<organism evidence="7 8">
    <name type="scientific">Trichomonas vaginalis (strain ATCC PRA-98 / G3)</name>
    <dbReference type="NCBI Taxonomy" id="412133"/>
    <lineage>
        <taxon>Eukaryota</taxon>
        <taxon>Metamonada</taxon>
        <taxon>Parabasalia</taxon>
        <taxon>Trichomonadida</taxon>
        <taxon>Trichomonadidae</taxon>
        <taxon>Trichomonas</taxon>
    </lineage>
</organism>
<dbReference type="CDD" id="cd18795">
    <property type="entry name" value="SF2_C_Ski2"/>
    <property type="match status" value="1"/>
</dbReference>
<dbReference type="STRING" id="5722.A2DIP0"/>
<dbReference type="FunFam" id="3.40.50.300:FF:000190">
    <property type="entry name" value="ATP-dependent RNA helicase"/>
    <property type="match status" value="1"/>
</dbReference>
<evidence type="ECO:0000256" key="4">
    <source>
        <dbReference type="ARBA" id="ARBA00022840"/>
    </source>
</evidence>
<dbReference type="FunFam" id="1.10.3380.30:FF:000008">
    <property type="entry name" value="Helicase with Zn-finger motif, putative"/>
    <property type="match status" value="1"/>
</dbReference>
<reference evidence="7" key="2">
    <citation type="journal article" date="2007" name="Science">
        <title>Draft genome sequence of the sexually transmitted pathogen Trichomonas vaginalis.</title>
        <authorList>
            <person name="Carlton J.M."/>
            <person name="Hirt R.P."/>
            <person name="Silva J.C."/>
            <person name="Delcher A.L."/>
            <person name="Schatz M."/>
            <person name="Zhao Q."/>
            <person name="Wortman J.R."/>
            <person name="Bidwell S.L."/>
            <person name="Alsmark U.C.M."/>
            <person name="Besteiro S."/>
            <person name="Sicheritz-Ponten T."/>
            <person name="Noel C.J."/>
            <person name="Dacks J.B."/>
            <person name="Foster P.G."/>
            <person name="Simillion C."/>
            <person name="Van de Peer Y."/>
            <person name="Miranda-Saavedra D."/>
            <person name="Barton G.J."/>
            <person name="Westrop G.D."/>
            <person name="Mueller S."/>
            <person name="Dessi D."/>
            <person name="Fiori P.L."/>
            <person name="Ren Q."/>
            <person name="Paulsen I."/>
            <person name="Zhang H."/>
            <person name="Bastida-Corcuera F.D."/>
            <person name="Simoes-Barbosa A."/>
            <person name="Brown M.T."/>
            <person name="Hayes R.D."/>
            <person name="Mukherjee M."/>
            <person name="Okumura C.Y."/>
            <person name="Schneider R."/>
            <person name="Smith A.J."/>
            <person name="Vanacova S."/>
            <person name="Villalvazo M."/>
            <person name="Haas B.J."/>
            <person name="Pertea M."/>
            <person name="Feldblyum T.V."/>
            <person name="Utterback T.R."/>
            <person name="Shu C.L."/>
            <person name="Osoegawa K."/>
            <person name="de Jong P.J."/>
            <person name="Hrdy I."/>
            <person name="Horvathova L."/>
            <person name="Zubacova Z."/>
            <person name="Dolezal P."/>
            <person name="Malik S.B."/>
            <person name="Logsdon J.M. Jr."/>
            <person name="Henze K."/>
            <person name="Gupta A."/>
            <person name="Wang C.C."/>
            <person name="Dunne R.L."/>
            <person name="Upcroft J.A."/>
            <person name="Upcroft P."/>
            <person name="White O."/>
            <person name="Salzberg S.L."/>
            <person name="Tang P."/>
            <person name="Chiu C.-H."/>
            <person name="Lee Y.-S."/>
            <person name="Embley T.M."/>
            <person name="Coombs G.H."/>
            <person name="Mottram J.C."/>
            <person name="Tachezy J."/>
            <person name="Fraser-Liggett C.M."/>
            <person name="Johnson P.J."/>
        </authorList>
    </citation>
    <scope>NUCLEOTIDE SEQUENCE [LARGE SCALE GENOMIC DNA]</scope>
    <source>
        <strain evidence="7">G3</strain>
    </source>
</reference>
<dbReference type="SMR" id="A2DIP0"/>
<dbReference type="InterPro" id="IPR012961">
    <property type="entry name" value="Ski2/MTR4_C"/>
</dbReference>
<keyword evidence="2" id="KW-0378">Hydrolase</keyword>
<sequence>MIPEELKAEFDRIFKETEKKIYGPSLEDMPFRIGPLQYAGLGDFRPVPENIKPSCLEFQLTLPTMDIQPVFDLVTGKLVDYKDIPVSTLSTDNPALVRPVTDIDDYLGGTGPNKQTKLQEQDFTTYLSALETGTNLLTTPFDEGVSEAETLEPLPDLPEIQASTEYRAPAETEKEEPISEPYKLDDWDTSQFQTEVPKPAYEFNFKCDNFQVRSMYRLEKNQMVFVSAPTSAGKTVVAQYAIALARQHKMRAIYTSPIKALSNQKYRDLNKVFHDVGILTGDVSLNRDASVLIMTTEILRSMLYRGADLLRDVDVVIFDECHYISDEERGVVWEESIILMPPHINMVFLSATIPNDTEIAAWIGRTKNRTVYVERHTERPVPLVHCLYAANDLAVLKQPGKTFDSQKFKRLENKFKEKQKKGPKRELFTPQYWQKAIDKFVNADLLPVLMFSFSQKNCEKFAEFAKQKCLIDDKQKAHVERFFTQSISRLKPNDRCLPQIEQVRSLLVNGIGLHHGGMLPILKECVEILLADGYVKVLFCTSTFAMGINVPARSCAFTSLEKFNGQEFVNLTPTEYVQMSGRAGRRGLDSQGHAILMVTKEFPEEAFIQKMFDGKVEKLNSQFYIRFNMILNLIRTQGMEMTDLMKRSLSSNTVQSAIPKKKEALAKVEEEIKNYKRADCALNAKLEPNFLEFNTDIEDSLDICGNYAEIIRKLQINAKHIKEKYGRDFKSKILQKGQLVFISEYGGEIAIIKNVTATNVELQTSLVSTLNVPFEKILIIFQNKVNSSVLMAQEKEKGLEVANYLKLFGSQDIDLHTMHTEIEDCWSFISKHPCFTCDIRSSHYPSSINQIENIEKKKRLDDEMDDEKLAFMPTLKSMINILKDHDYISQDNVIQIKGRVSIELSSANEFIATELLTNSFFDDLEPAEIAGIASCLVAQKAGNKEENFEIPDYFAEKVQFMQEIAQQLVDDFDNYQIDHQDDFVEYNVNPHAIMPVYQWASGADFIDIMQITLIPEGTLVRVIMMTNELLKSLSKASKLIGNVDLVEKFEKASEAIRRDIIFAASLYLN</sequence>
<dbReference type="InterPro" id="IPR001650">
    <property type="entry name" value="Helicase_C-like"/>
</dbReference>
<dbReference type="FunCoup" id="A2DIP0">
    <property type="interactions" value="404"/>
</dbReference>
<evidence type="ECO:0000259" key="6">
    <source>
        <dbReference type="PROSITE" id="PS51194"/>
    </source>
</evidence>
<dbReference type="InParanoid" id="A2DIP0"/>
<protein>
    <submittedName>
        <fullName evidence="7">DEAD/DEAH box helicase family protein</fullName>
    </submittedName>
</protein>
<dbReference type="InterPro" id="IPR011545">
    <property type="entry name" value="DEAD/DEAH_box_helicase_dom"/>
</dbReference>
<evidence type="ECO:0000256" key="1">
    <source>
        <dbReference type="ARBA" id="ARBA00022741"/>
    </source>
</evidence>
<dbReference type="KEGG" id="tva:5465173"/>
<evidence type="ECO:0000259" key="5">
    <source>
        <dbReference type="PROSITE" id="PS51192"/>
    </source>
</evidence>
<dbReference type="VEuPathDB" id="TrichDB:TVAG_432490"/>
<dbReference type="PANTHER" id="PTHR12131:SF1">
    <property type="entry name" value="ATP-DEPENDENT RNA HELICASE SUPV3L1, MITOCHONDRIAL-RELATED"/>
    <property type="match status" value="1"/>
</dbReference>
<dbReference type="eggNOG" id="KOG0947">
    <property type="taxonomic scope" value="Eukaryota"/>
</dbReference>
<dbReference type="GO" id="GO:0016787">
    <property type="term" value="F:hydrolase activity"/>
    <property type="evidence" value="ECO:0007669"/>
    <property type="project" value="UniProtKB-KW"/>
</dbReference>
<dbReference type="GO" id="GO:0055087">
    <property type="term" value="C:Ski complex"/>
    <property type="evidence" value="ECO:0000318"/>
    <property type="project" value="GO_Central"/>
</dbReference>
<dbReference type="InterPro" id="IPR016438">
    <property type="entry name" value="SKI2-like"/>
</dbReference>
<dbReference type="Gene3D" id="3.40.50.300">
    <property type="entry name" value="P-loop containing nucleotide triphosphate hydrolases"/>
    <property type="match status" value="2"/>
</dbReference>
<dbReference type="GO" id="GO:0003724">
    <property type="term" value="F:RNA helicase activity"/>
    <property type="evidence" value="ECO:0000318"/>
    <property type="project" value="GO_Central"/>
</dbReference>
<dbReference type="OrthoDB" id="64767at2759"/>
<keyword evidence="8" id="KW-1185">Reference proteome</keyword>
<dbReference type="InterPro" id="IPR050699">
    <property type="entry name" value="RNA-DNA_Helicase"/>
</dbReference>
<dbReference type="Pfam" id="PF08148">
    <property type="entry name" value="DSHCT"/>
    <property type="match status" value="1"/>
</dbReference>
<dbReference type="EMBL" id="DS113205">
    <property type="protein sequence ID" value="EAY19653.1"/>
    <property type="molecule type" value="Genomic_DNA"/>
</dbReference>
<dbReference type="Proteomes" id="UP000001542">
    <property type="component" value="Unassembled WGS sequence"/>
</dbReference>
<dbReference type="PROSITE" id="PS51192">
    <property type="entry name" value="HELICASE_ATP_BIND_1"/>
    <property type="match status" value="1"/>
</dbReference>
<dbReference type="SMART" id="SM01142">
    <property type="entry name" value="DSHCT"/>
    <property type="match status" value="1"/>
</dbReference>
<dbReference type="AlphaFoldDB" id="A2DIP0"/>
<dbReference type="Gene3D" id="1.10.3380.30">
    <property type="match status" value="1"/>
</dbReference>
<evidence type="ECO:0000313" key="7">
    <source>
        <dbReference type="EMBL" id="EAY19653.1"/>
    </source>
</evidence>
<evidence type="ECO:0000313" key="8">
    <source>
        <dbReference type="Proteomes" id="UP000001542"/>
    </source>
</evidence>
<dbReference type="GO" id="GO:0003723">
    <property type="term" value="F:RNA binding"/>
    <property type="evidence" value="ECO:0007669"/>
    <property type="project" value="InterPro"/>
</dbReference>
<dbReference type="OMA" id="DHVNIIM"/>
<dbReference type="PANTHER" id="PTHR12131">
    <property type="entry name" value="ATP-DEPENDENT RNA AND DNA HELICASE"/>
    <property type="match status" value="1"/>
</dbReference>
<evidence type="ECO:0000256" key="3">
    <source>
        <dbReference type="ARBA" id="ARBA00022806"/>
    </source>
</evidence>
<dbReference type="Pfam" id="PF00270">
    <property type="entry name" value="DEAD"/>
    <property type="match status" value="1"/>
</dbReference>
<dbReference type="Pfam" id="PF00271">
    <property type="entry name" value="Helicase_C"/>
    <property type="match status" value="1"/>
</dbReference>
<keyword evidence="1" id="KW-0547">Nucleotide-binding</keyword>
<dbReference type="PROSITE" id="PS51194">
    <property type="entry name" value="HELICASE_CTER"/>
    <property type="match status" value="1"/>
</dbReference>
<feature type="domain" description="Helicase C-terminal" evidence="6">
    <location>
        <begin position="457"/>
        <end position="634"/>
    </location>
</feature>
<dbReference type="SMART" id="SM00490">
    <property type="entry name" value="HELICc"/>
    <property type="match status" value="1"/>
</dbReference>
<dbReference type="FunFam" id="3.40.50.300:FF:001545">
    <property type="entry name" value="DEAD/DEAH box helicase, putative"/>
    <property type="match status" value="1"/>
</dbReference>
<dbReference type="SUPFAM" id="SSF52540">
    <property type="entry name" value="P-loop containing nucleoside triphosphate hydrolases"/>
    <property type="match status" value="1"/>
</dbReference>
<accession>A2DIP0</accession>
<reference evidence="7" key="1">
    <citation type="submission" date="2006-10" db="EMBL/GenBank/DDBJ databases">
        <authorList>
            <person name="Amadeo P."/>
            <person name="Zhao Q."/>
            <person name="Wortman J."/>
            <person name="Fraser-Liggett C."/>
            <person name="Carlton J."/>
        </authorList>
    </citation>
    <scope>NUCLEOTIDE SEQUENCE</scope>
    <source>
        <strain evidence="7">G3</strain>
    </source>
</reference>
<dbReference type="VEuPathDB" id="TrichDB:TVAGG3_0562750"/>
<dbReference type="PIRSF" id="PIRSF005198">
    <property type="entry name" value="Antiviral_helicase_SKI2"/>
    <property type="match status" value="1"/>
</dbReference>
<dbReference type="GO" id="GO:0005524">
    <property type="term" value="F:ATP binding"/>
    <property type="evidence" value="ECO:0007669"/>
    <property type="project" value="UniProtKB-KW"/>
</dbReference>
<feature type="domain" description="Helicase ATP-binding" evidence="5">
    <location>
        <begin position="215"/>
        <end position="371"/>
    </location>
</feature>
<dbReference type="RefSeq" id="XP_001580639.1">
    <property type="nucleotide sequence ID" value="XM_001580589.1"/>
</dbReference>
<dbReference type="InterPro" id="IPR027417">
    <property type="entry name" value="P-loop_NTPase"/>
</dbReference>
<gene>
    <name evidence="7" type="ORF">TVAG_432490</name>
</gene>
<keyword evidence="4" id="KW-0067">ATP-binding</keyword>